<dbReference type="GO" id="GO:0016787">
    <property type="term" value="F:hydrolase activity"/>
    <property type="evidence" value="ECO:0007669"/>
    <property type="project" value="UniProtKB-KW"/>
</dbReference>
<feature type="domain" description="SNF2 N-terminal" evidence="5">
    <location>
        <begin position="153"/>
        <end position="308"/>
    </location>
</feature>
<dbReference type="GO" id="GO:0005524">
    <property type="term" value="F:ATP binding"/>
    <property type="evidence" value="ECO:0007669"/>
    <property type="project" value="UniProtKB-KW"/>
</dbReference>
<dbReference type="GO" id="GO:0031297">
    <property type="term" value="P:replication fork processing"/>
    <property type="evidence" value="ECO:0007669"/>
    <property type="project" value="TreeGrafter"/>
</dbReference>
<dbReference type="Proteomes" id="UP000291822">
    <property type="component" value="Unassembled WGS sequence"/>
</dbReference>
<keyword evidence="4" id="KW-0067">ATP-binding</keyword>
<evidence type="ECO:0000256" key="3">
    <source>
        <dbReference type="ARBA" id="ARBA00022806"/>
    </source>
</evidence>
<comment type="caution">
    <text evidence="6">The sequence shown here is derived from an EMBL/GenBank/DDBJ whole genome shotgun (WGS) entry which is preliminary data.</text>
</comment>
<dbReference type="Gene3D" id="3.40.50.10810">
    <property type="entry name" value="Tandem AAA-ATPase domain"/>
    <property type="match status" value="1"/>
</dbReference>
<evidence type="ECO:0000256" key="2">
    <source>
        <dbReference type="ARBA" id="ARBA00022801"/>
    </source>
</evidence>
<keyword evidence="3 6" id="KW-0347">Helicase</keyword>
<dbReference type="GO" id="GO:0006281">
    <property type="term" value="P:DNA repair"/>
    <property type="evidence" value="ECO:0007669"/>
    <property type="project" value="TreeGrafter"/>
</dbReference>
<dbReference type="PANTHER" id="PTHR45766:SF3">
    <property type="entry name" value="DNA ANNEALING HELICASE AND ENDONUCLEASE ZRANB3"/>
    <property type="match status" value="1"/>
</dbReference>
<protein>
    <submittedName>
        <fullName evidence="6">ATP-dependent helicase</fullName>
    </submittedName>
</protein>
<dbReference type="EMBL" id="SJTG01000004">
    <property type="protein sequence ID" value="TCI08442.1"/>
    <property type="molecule type" value="Genomic_DNA"/>
</dbReference>
<accession>A0A4R0YJ08</accession>
<dbReference type="InterPro" id="IPR038718">
    <property type="entry name" value="SNF2-like_sf"/>
</dbReference>
<dbReference type="Gene3D" id="3.40.50.300">
    <property type="entry name" value="P-loop containing nucleotide triphosphate hydrolases"/>
    <property type="match status" value="1"/>
</dbReference>
<evidence type="ECO:0000313" key="7">
    <source>
        <dbReference type="Proteomes" id="UP000291822"/>
    </source>
</evidence>
<dbReference type="InterPro" id="IPR027417">
    <property type="entry name" value="P-loop_NTPase"/>
</dbReference>
<sequence>MTSIPQELEIEYDAIRLVGKITRQEGDNNSPIWERLHAQIVGRTDIRVTATTIEMSWPDVLGVVRDFGSRSMQQSLGFRFRPMGAAVGKLSEFVRELKATRDCRNRLQLELSEGEVQGRLVELGFVKRSLKPFQIRDITHLLSLPHGANFSVPGAGKTTVTFALHLLAAKSGEHLIVICPKSAFLAWMSVVDECMASDAPGLGAEPFVKLDGSESDTDRLLRSGATRFLMSYDLLIRQQATVASYLSRQPVHMVLDESHRMKAGTASQRGAFLLSASSLPVRRDILSGTPMPQGPNDIASQLAFLWPGQGLDLRLERGESPRDVLGRLYVRTTKHELGLPRATRHFYSVKMSEGQLALYSIVRSEALRQMTKAVRERGGPDYVKARKSIMRLLQLSSNPTLALQSMVADDAKFESGIVDKVIEEGASAKMRAVADHARNLARDGRKSVIWTMFTGNILDLERLIADLNPVCIYGSVPTGATTDPDSREGRLTRFHVDPECKVLIANPAAAGEGISLHTVCHDAIYLDRSYVSTHYLQSIDRIHRLGLAPNTETNIHIYQSKAPRLLGSVDLSVSRRLASKIRSLQELLDDPDLHSLALDEETADDPIDLDVDLQDLVDLISELEGHGAPADAEDE</sequence>
<dbReference type="Pfam" id="PF00176">
    <property type="entry name" value="SNF2-rel_dom"/>
    <property type="match status" value="1"/>
</dbReference>
<organism evidence="6 7">
    <name type="scientific">Dyella soli</name>
    <dbReference type="NCBI Taxonomy" id="522319"/>
    <lineage>
        <taxon>Bacteria</taxon>
        <taxon>Pseudomonadati</taxon>
        <taxon>Pseudomonadota</taxon>
        <taxon>Gammaproteobacteria</taxon>
        <taxon>Lysobacterales</taxon>
        <taxon>Rhodanobacteraceae</taxon>
        <taxon>Dyella</taxon>
    </lineage>
</organism>
<dbReference type="GO" id="GO:0004520">
    <property type="term" value="F:DNA endonuclease activity"/>
    <property type="evidence" value="ECO:0007669"/>
    <property type="project" value="TreeGrafter"/>
</dbReference>
<keyword evidence="1" id="KW-0547">Nucleotide-binding</keyword>
<proteinExistence type="predicted"/>
<reference evidence="6 7" key="1">
    <citation type="submission" date="2019-02" db="EMBL/GenBank/DDBJ databases">
        <title>Dyella amyloliquefaciens sp. nov., isolated from forest soil.</title>
        <authorList>
            <person name="Gao Z.-H."/>
            <person name="Qiu L.-H."/>
        </authorList>
    </citation>
    <scope>NUCLEOTIDE SEQUENCE [LARGE SCALE GENOMIC DNA]</scope>
    <source>
        <strain evidence="6 7">KACC 12747</strain>
    </source>
</reference>
<dbReference type="CDD" id="cd18793">
    <property type="entry name" value="SF2_C_SNF"/>
    <property type="match status" value="1"/>
</dbReference>
<dbReference type="SUPFAM" id="SSF52540">
    <property type="entry name" value="P-loop containing nucleoside triphosphate hydrolases"/>
    <property type="match status" value="2"/>
</dbReference>
<gene>
    <name evidence="6" type="ORF">EZM97_27865</name>
</gene>
<evidence type="ECO:0000313" key="6">
    <source>
        <dbReference type="EMBL" id="TCI08442.1"/>
    </source>
</evidence>
<dbReference type="PANTHER" id="PTHR45766">
    <property type="entry name" value="DNA ANNEALING HELICASE AND ENDONUCLEASE ZRANB3 FAMILY MEMBER"/>
    <property type="match status" value="1"/>
</dbReference>
<dbReference type="InterPro" id="IPR000330">
    <property type="entry name" value="SNF2_N"/>
</dbReference>
<dbReference type="AlphaFoldDB" id="A0A4R0YJ08"/>
<evidence type="ECO:0000256" key="4">
    <source>
        <dbReference type="ARBA" id="ARBA00022840"/>
    </source>
</evidence>
<name>A0A4R0YJ08_9GAMM</name>
<evidence type="ECO:0000256" key="1">
    <source>
        <dbReference type="ARBA" id="ARBA00022741"/>
    </source>
</evidence>
<dbReference type="InterPro" id="IPR049730">
    <property type="entry name" value="SNF2/RAD54-like_C"/>
</dbReference>
<keyword evidence="7" id="KW-1185">Reference proteome</keyword>
<dbReference type="GO" id="GO:0004386">
    <property type="term" value="F:helicase activity"/>
    <property type="evidence" value="ECO:0007669"/>
    <property type="project" value="UniProtKB-KW"/>
</dbReference>
<dbReference type="RefSeq" id="WP_131151617.1">
    <property type="nucleotide sequence ID" value="NZ_SJTG01000004.1"/>
</dbReference>
<keyword evidence="2" id="KW-0378">Hydrolase</keyword>
<evidence type="ECO:0000259" key="5">
    <source>
        <dbReference type="Pfam" id="PF00176"/>
    </source>
</evidence>